<protein>
    <submittedName>
        <fullName evidence="1">Uncharacterized protein</fullName>
    </submittedName>
</protein>
<accession>A0A834IIY1</accession>
<keyword evidence="2" id="KW-1185">Reference proteome</keyword>
<name>A0A834IIY1_RHYFE</name>
<dbReference type="Proteomes" id="UP000625711">
    <property type="component" value="Unassembled WGS sequence"/>
</dbReference>
<gene>
    <name evidence="1" type="ORF">GWI33_005594</name>
</gene>
<comment type="caution">
    <text evidence="1">The sequence shown here is derived from an EMBL/GenBank/DDBJ whole genome shotgun (WGS) entry which is preliminary data.</text>
</comment>
<dbReference type="AlphaFoldDB" id="A0A834IIY1"/>
<evidence type="ECO:0000313" key="2">
    <source>
        <dbReference type="Proteomes" id="UP000625711"/>
    </source>
</evidence>
<dbReference type="EMBL" id="JAACXV010000278">
    <property type="protein sequence ID" value="KAF7280624.1"/>
    <property type="molecule type" value="Genomic_DNA"/>
</dbReference>
<evidence type="ECO:0000313" key="1">
    <source>
        <dbReference type="EMBL" id="KAF7280624.1"/>
    </source>
</evidence>
<proteinExistence type="predicted"/>
<organism evidence="1 2">
    <name type="scientific">Rhynchophorus ferrugineus</name>
    <name type="common">Red palm weevil</name>
    <name type="synonym">Curculio ferrugineus</name>
    <dbReference type="NCBI Taxonomy" id="354439"/>
    <lineage>
        <taxon>Eukaryota</taxon>
        <taxon>Metazoa</taxon>
        <taxon>Ecdysozoa</taxon>
        <taxon>Arthropoda</taxon>
        <taxon>Hexapoda</taxon>
        <taxon>Insecta</taxon>
        <taxon>Pterygota</taxon>
        <taxon>Neoptera</taxon>
        <taxon>Endopterygota</taxon>
        <taxon>Coleoptera</taxon>
        <taxon>Polyphaga</taxon>
        <taxon>Cucujiformia</taxon>
        <taxon>Curculionidae</taxon>
        <taxon>Dryophthorinae</taxon>
        <taxon>Rhynchophorus</taxon>
    </lineage>
</organism>
<sequence length="83" mass="9703">MAREPEVGCWLLGMNRRLGVNEMHNPPRGILRGDYPRRSLEQFVEYVVHKIDYCRSISFGAHRARRSNLFCINWSIEIRVGTA</sequence>
<reference evidence="1" key="1">
    <citation type="submission" date="2020-08" db="EMBL/GenBank/DDBJ databases">
        <title>Genome sequencing and assembly of the red palm weevil Rhynchophorus ferrugineus.</title>
        <authorList>
            <person name="Dias G.B."/>
            <person name="Bergman C.M."/>
            <person name="Manee M."/>
        </authorList>
    </citation>
    <scope>NUCLEOTIDE SEQUENCE</scope>
    <source>
        <strain evidence="1">AA-2017</strain>
        <tissue evidence="1">Whole larva</tissue>
    </source>
</reference>